<dbReference type="AlphaFoldDB" id="A0A956SCQ7"/>
<name>A0A956SCQ7_UNCEI</name>
<keyword evidence="2" id="KW-0472">Membrane</keyword>
<dbReference type="EMBL" id="JAGQHS010000007">
    <property type="protein sequence ID" value="MCA9754654.1"/>
    <property type="molecule type" value="Genomic_DNA"/>
</dbReference>
<evidence type="ECO:0000256" key="2">
    <source>
        <dbReference type="SAM" id="Phobius"/>
    </source>
</evidence>
<dbReference type="Pfam" id="PF04977">
    <property type="entry name" value="DivIC"/>
    <property type="match status" value="1"/>
</dbReference>
<accession>A0A956SCQ7</accession>
<evidence type="ECO:0000313" key="4">
    <source>
        <dbReference type="Proteomes" id="UP000739538"/>
    </source>
</evidence>
<feature type="region of interest" description="Disordered" evidence="1">
    <location>
        <begin position="112"/>
        <end position="143"/>
    </location>
</feature>
<sequence>MIRWKKNTTSQEGEDRSEYLRRPWRSATQRVVPVLLGAAVAFSFLSLLLGNRGIAQLWELAWRQRELRTELASLERDAENLKWELGETGSMAIERPAREKFHMQRPGEIVYYFPREGSSGTPARSDRYEDDSRGDSGESTESR</sequence>
<feature type="compositionally biased region" description="Basic and acidic residues" evidence="1">
    <location>
        <begin position="124"/>
        <end position="143"/>
    </location>
</feature>
<dbReference type="Proteomes" id="UP000739538">
    <property type="component" value="Unassembled WGS sequence"/>
</dbReference>
<evidence type="ECO:0000313" key="3">
    <source>
        <dbReference type="EMBL" id="MCA9754654.1"/>
    </source>
</evidence>
<comment type="caution">
    <text evidence="3">The sequence shown here is derived from an EMBL/GenBank/DDBJ whole genome shotgun (WGS) entry which is preliminary data.</text>
</comment>
<proteinExistence type="predicted"/>
<keyword evidence="2" id="KW-0812">Transmembrane</keyword>
<reference evidence="3" key="2">
    <citation type="journal article" date="2021" name="Microbiome">
        <title>Successional dynamics and alternative stable states in a saline activated sludge microbial community over 9 years.</title>
        <authorList>
            <person name="Wang Y."/>
            <person name="Ye J."/>
            <person name="Ju F."/>
            <person name="Liu L."/>
            <person name="Boyd J.A."/>
            <person name="Deng Y."/>
            <person name="Parks D.H."/>
            <person name="Jiang X."/>
            <person name="Yin X."/>
            <person name="Woodcroft B.J."/>
            <person name="Tyson G.W."/>
            <person name="Hugenholtz P."/>
            <person name="Polz M.F."/>
            <person name="Zhang T."/>
        </authorList>
    </citation>
    <scope>NUCLEOTIDE SEQUENCE</scope>
    <source>
        <strain evidence="3">HKST-UBA02</strain>
    </source>
</reference>
<keyword evidence="2" id="KW-1133">Transmembrane helix</keyword>
<evidence type="ECO:0000256" key="1">
    <source>
        <dbReference type="SAM" id="MobiDB-lite"/>
    </source>
</evidence>
<protein>
    <submittedName>
        <fullName evidence="3">Septum formation initiator family protein</fullName>
    </submittedName>
</protein>
<gene>
    <name evidence="3" type="ORF">KDA27_02545</name>
</gene>
<feature type="transmembrane region" description="Helical" evidence="2">
    <location>
        <begin position="31"/>
        <end position="50"/>
    </location>
</feature>
<reference evidence="3" key="1">
    <citation type="submission" date="2020-04" db="EMBL/GenBank/DDBJ databases">
        <authorList>
            <person name="Zhang T."/>
        </authorList>
    </citation>
    <scope>NUCLEOTIDE SEQUENCE</scope>
    <source>
        <strain evidence="3">HKST-UBA02</strain>
    </source>
</reference>
<organism evidence="3 4">
    <name type="scientific">Eiseniibacteriota bacterium</name>
    <dbReference type="NCBI Taxonomy" id="2212470"/>
    <lineage>
        <taxon>Bacteria</taxon>
        <taxon>Candidatus Eiseniibacteriota</taxon>
    </lineage>
</organism>
<dbReference type="InterPro" id="IPR007060">
    <property type="entry name" value="FtsL/DivIC"/>
</dbReference>